<comment type="caution">
    <text evidence="1">The sequence shown here is derived from an EMBL/GenBank/DDBJ whole genome shotgun (WGS) entry which is preliminary data.</text>
</comment>
<evidence type="ECO:0000313" key="2">
    <source>
        <dbReference type="Proteomes" id="UP000580250"/>
    </source>
</evidence>
<accession>A0A6V7V960</accession>
<dbReference type="Proteomes" id="UP000580250">
    <property type="component" value="Unassembled WGS sequence"/>
</dbReference>
<protein>
    <submittedName>
        <fullName evidence="1">Uncharacterized protein</fullName>
    </submittedName>
</protein>
<gene>
    <name evidence="1" type="ORF">MENT_LOCUS22262</name>
</gene>
<name>A0A6V7V960_MELEN</name>
<reference evidence="1 2" key="1">
    <citation type="submission" date="2020-08" db="EMBL/GenBank/DDBJ databases">
        <authorList>
            <person name="Koutsovoulos G."/>
            <person name="Danchin GJ E."/>
        </authorList>
    </citation>
    <scope>NUCLEOTIDE SEQUENCE [LARGE SCALE GENOMIC DNA]</scope>
</reference>
<evidence type="ECO:0000313" key="1">
    <source>
        <dbReference type="EMBL" id="CAD2170834.1"/>
    </source>
</evidence>
<dbReference type="EMBL" id="CAJEWN010000174">
    <property type="protein sequence ID" value="CAD2170834.1"/>
    <property type="molecule type" value="Genomic_DNA"/>
</dbReference>
<proteinExistence type="predicted"/>
<dbReference type="OrthoDB" id="5875527at2759"/>
<organism evidence="1 2">
    <name type="scientific">Meloidogyne enterolobii</name>
    <name type="common">Root-knot nematode worm</name>
    <name type="synonym">Meloidogyne mayaguensis</name>
    <dbReference type="NCBI Taxonomy" id="390850"/>
    <lineage>
        <taxon>Eukaryota</taxon>
        <taxon>Metazoa</taxon>
        <taxon>Ecdysozoa</taxon>
        <taxon>Nematoda</taxon>
        <taxon>Chromadorea</taxon>
        <taxon>Rhabditida</taxon>
        <taxon>Tylenchina</taxon>
        <taxon>Tylenchomorpha</taxon>
        <taxon>Tylenchoidea</taxon>
        <taxon>Meloidogynidae</taxon>
        <taxon>Meloidogyninae</taxon>
        <taxon>Meloidogyne</taxon>
    </lineage>
</organism>
<sequence>MINSFIKKISKFFYPISQVLILGNNSLRYLGIPKDELNEFGINQFKNYLRQKIIKKEYFGDFTEKVVEHISNFYLNYDKPKNLDNWFYLERIVYLMTDIQFIIPLATEIQNKQGWPLHIYINSYINKKLIPSEIKIKKKFSR</sequence>
<dbReference type="AlphaFoldDB" id="A0A6V7V960"/>